<dbReference type="OrthoDB" id="8068875at2759"/>
<feature type="compositionally biased region" description="Low complexity" evidence="7">
    <location>
        <begin position="8"/>
        <end position="21"/>
    </location>
</feature>
<dbReference type="AlphaFoldDB" id="A0A8J8P0E2"/>
<sequence>MRDKKISKTANNNNNYSSIKKYPPHAAKDLDIEEKKQWLEAKCDENRIHFTRDALTLVIDRANILEDSYQQYITTDGFDFHKEVKIFFVGEVAQDAGGLMREWITELTKVIFNDQTGLFRLFRGELDVSYFFNANAKFQYPDSEYLGLFRFAGAILAKALFDKIPITPKLNKVLFRKLVTPNQRALLDVHLEDLRDYDYQIYKSVAYIVNTPNLDDATLKDFTFSVVNESGEEIELLPGGTELSVTRDNRVMYGDLLAAYYLRDDIRDEMRMFTEGFHEVIPLHVIQVFEEDELELLIGGTPFIDINDWRLNTIYGGEYTEKHQVIQWFWELMEKLNQDQLKKMLIFCTGMPRVPIDGFKSLQGNRNQIRKFQIESTPYDKSRPIANVMKAHTCFNRLEIPTFSSRQELADNLKGILEQESFQFDFE</sequence>
<dbReference type="GO" id="GO:0061630">
    <property type="term" value="F:ubiquitin protein ligase activity"/>
    <property type="evidence" value="ECO:0007669"/>
    <property type="project" value="UniProtKB-EC"/>
</dbReference>
<evidence type="ECO:0000256" key="3">
    <source>
        <dbReference type="ARBA" id="ARBA00012485"/>
    </source>
</evidence>
<dbReference type="InterPro" id="IPR000569">
    <property type="entry name" value="HECT_dom"/>
</dbReference>
<dbReference type="SMART" id="SM00119">
    <property type="entry name" value="HECTc"/>
    <property type="match status" value="1"/>
</dbReference>
<evidence type="ECO:0000256" key="4">
    <source>
        <dbReference type="ARBA" id="ARBA00022679"/>
    </source>
</evidence>
<keyword evidence="4" id="KW-0808">Transferase</keyword>
<dbReference type="EMBL" id="RRYP01003658">
    <property type="protein sequence ID" value="TNV83605.1"/>
    <property type="molecule type" value="Genomic_DNA"/>
</dbReference>
<keyword evidence="10" id="KW-1185">Reference proteome</keyword>
<evidence type="ECO:0000259" key="8">
    <source>
        <dbReference type="PROSITE" id="PS50237"/>
    </source>
</evidence>
<dbReference type="PANTHER" id="PTHR11254:SF440">
    <property type="entry name" value="E3 UBIQUITIN-PROTEIN LIGASE NEDD-4"/>
    <property type="match status" value="1"/>
</dbReference>
<dbReference type="Proteomes" id="UP000785679">
    <property type="component" value="Unassembled WGS sequence"/>
</dbReference>
<dbReference type="InterPro" id="IPR035983">
    <property type="entry name" value="Hect_E3_ubiquitin_ligase"/>
</dbReference>
<gene>
    <name evidence="9" type="ORF">FGO68_gene17318</name>
</gene>
<evidence type="ECO:0000256" key="5">
    <source>
        <dbReference type="ARBA" id="ARBA00022786"/>
    </source>
</evidence>
<feature type="domain" description="HECT" evidence="8">
    <location>
        <begin position="76"/>
        <end position="427"/>
    </location>
</feature>
<comment type="caution">
    <text evidence="9">The sequence shown here is derived from an EMBL/GenBank/DDBJ whole genome shotgun (WGS) entry which is preliminary data.</text>
</comment>
<dbReference type="GO" id="GO:0016567">
    <property type="term" value="P:protein ubiquitination"/>
    <property type="evidence" value="ECO:0007669"/>
    <property type="project" value="TreeGrafter"/>
</dbReference>
<dbReference type="Gene3D" id="3.90.1750.10">
    <property type="entry name" value="Hect, E3 ligase catalytic domains"/>
    <property type="match status" value="1"/>
</dbReference>
<dbReference type="Gene3D" id="3.30.2160.10">
    <property type="entry name" value="Hect, E3 ligase catalytic domain"/>
    <property type="match status" value="1"/>
</dbReference>
<dbReference type="EC" id="2.3.2.26" evidence="3"/>
<feature type="active site" description="Glycyl thioester intermediate" evidence="6">
    <location>
        <position position="394"/>
    </location>
</feature>
<comment type="catalytic activity">
    <reaction evidence="1">
        <text>S-ubiquitinyl-[E2 ubiquitin-conjugating enzyme]-L-cysteine + [acceptor protein]-L-lysine = [E2 ubiquitin-conjugating enzyme]-L-cysteine + N(6)-ubiquitinyl-[acceptor protein]-L-lysine.</text>
        <dbReference type="EC" id="2.3.2.26"/>
    </reaction>
</comment>
<protein>
    <recommendedName>
        <fullName evidence="3">HECT-type E3 ubiquitin transferase</fullName>
        <ecNumber evidence="3">2.3.2.26</ecNumber>
    </recommendedName>
</protein>
<evidence type="ECO:0000256" key="2">
    <source>
        <dbReference type="ARBA" id="ARBA00004906"/>
    </source>
</evidence>
<dbReference type="Gene3D" id="3.30.2410.10">
    <property type="entry name" value="Hect, E3 ligase catalytic domain"/>
    <property type="match status" value="1"/>
</dbReference>
<dbReference type="SUPFAM" id="SSF56204">
    <property type="entry name" value="Hect, E3 ligase catalytic domain"/>
    <property type="match status" value="1"/>
</dbReference>
<dbReference type="GO" id="GO:0006511">
    <property type="term" value="P:ubiquitin-dependent protein catabolic process"/>
    <property type="evidence" value="ECO:0007669"/>
    <property type="project" value="TreeGrafter"/>
</dbReference>
<dbReference type="PANTHER" id="PTHR11254">
    <property type="entry name" value="HECT DOMAIN UBIQUITIN-PROTEIN LIGASE"/>
    <property type="match status" value="1"/>
</dbReference>
<dbReference type="FunFam" id="3.30.2410.10:FF:000009">
    <property type="entry name" value="Probable E3 ubiquitin-protein ligase HECTD2"/>
    <property type="match status" value="1"/>
</dbReference>
<name>A0A8J8P0E2_HALGN</name>
<dbReference type="PROSITE" id="PS50237">
    <property type="entry name" value="HECT"/>
    <property type="match status" value="1"/>
</dbReference>
<proteinExistence type="predicted"/>
<dbReference type="GO" id="GO:0005737">
    <property type="term" value="C:cytoplasm"/>
    <property type="evidence" value="ECO:0007669"/>
    <property type="project" value="TreeGrafter"/>
</dbReference>
<evidence type="ECO:0000256" key="7">
    <source>
        <dbReference type="SAM" id="MobiDB-lite"/>
    </source>
</evidence>
<keyword evidence="5 6" id="KW-0833">Ubl conjugation pathway</keyword>
<dbReference type="Pfam" id="PF00632">
    <property type="entry name" value="HECT"/>
    <property type="match status" value="1"/>
</dbReference>
<dbReference type="InterPro" id="IPR050409">
    <property type="entry name" value="E3_ubiq-protein_ligase"/>
</dbReference>
<evidence type="ECO:0000313" key="9">
    <source>
        <dbReference type="EMBL" id="TNV83605.1"/>
    </source>
</evidence>
<accession>A0A8J8P0E2</accession>
<reference evidence="9" key="1">
    <citation type="submission" date="2019-06" db="EMBL/GenBank/DDBJ databases">
        <authorList>
            <person name="Zheng W."/>
        </authorList>
    </citation>
    <scope>NUCLEOTIDE SEQUENCE</scope>
    <source>
        <strain evidence="9">QDHG01</strain>
    </source>
</reference>
<organism evidence="9 10">
    <name type="scientific">Halteria grandinella</name>
    <dbReference type="NCBI Taxonomy" id="5974"/>
    <lineage>
        <taxon>Eukaryota</taxon>
        <taxon>Sar</taxon>
        <taxon>Alveolata</taxon>
        <taxon>Ciliophora</taxon>
        <taxon>Intramacronucleata</taxon>
        <taxon>Spirotrichea</taxon>
        <taxon>Stichotrichia</taxon>
        <taxon>Sporadotrichida</taxon>
        <taxon>Halteriidae</taxon>
        <taxon>Halteria</taxon>
    </lineage>
</organism>
<evidence type="ECO:0000256" key="6">
    <source>
        <dbReference type="PROSITE-ProRule" id="PRU00104"/>
    </source>
</evidence>
<evidence type="ECO:0000256" key="1">
    <source>
        <dbReference type="ARBA" id="ARBA00000885"/>
    </source>
</evidence>
<evidence type="ECO:0000313" key="10">
    <source>
        <dbReference type="Proteomes" id="UP000785679"/>
    </source>
</evidence>
<feature type="region of interest" description="Disordered" evidence="7">
    <location>
        <begin position="1"/>
        <end position="22"/>
    </location>
</feature>
<comment type="pathway">
    <text evidence="2">Protein modification; protein ubiquitination.</text>
</comment>